<protein>
    <submittedName>
        <fullName evidence="1">Uncharacterized protein</fullName>
    </submittedName>
</protein>
<name>A0A1G6A4U0_EUBOX</name>
<keyword evidence="2" id="KW-1185">Reference proteome</keyword>
<dbReference type="Proteomes" id="UP000199228">
    <property type="component" value="Unassembled WGS sequence"/>
</dbReference>
<sequence length="60" mass="7090">MKKMTSAYANKLLRQLREDKEYFLNKEEVSATYVAAVGEEPIIPEFDYRKNAVQKYLMVK</sequence>
<dbReference type="OrthoDB" id="1924516at2"/>
<dbReference type="RefSeq" id="WP_090171291.1">
    <property type="nucleotide sequence ID" value="NZ_FMXR01000004.1"/>
</dbReference>
<dbReference type="EMBL" id="FMXR01000004">
    <property type="protein sequence ID" value="SDB03286.1"/>
    <property type="molecule type" value="Genomic_DNA"/>
</dbReference>
<evidence type="ECO:0000313" key="2">
    <source>
        <dbReference type="Proteomes" id="UP000199228"/>
    </source>
</evidence>
<evidence type="ECO:0000313" key="1">
    <source>
        <dbReference type="EMBL" id="SDB03286.1"/>
    </source>
</evidence>
<organism evidence="1 2">
    <name type="scientific">Eubacterium oxidoreducens</name>
    <dbReference type="NCBI Taxonomy" id="1732"/>
    <lineage>
        <taxon>Bacteria</taxon>
        <taxon>Bacillati</taxon>
        <taxon>Bacillota</taxon>
        <taxon>Clostridia</taxon>
        <taxon>Eubacteriales</taxon>
        <taxon>Eubacteriaceae</taxon>
        <taxon>Eubacterium</taxon>
    </lineage>
</organism>
<dbReference type="AlphaFoldDB" id="A0A1G6A4U0"/>
<gene>
    <name evidence="1" type="ORF">SAMN02910417_00249</name>
</gene>
<reference evidence="1 2" key="1">
    <citation type="submission" date="2016-10" db="EMBL/GenBank/DDBJ databases">
        <authorList>
            <person name="de Groot N.N."/>
        </authorList>
    </citation>
    <scope>NUCLEOTIDE SEQUENCE [LARGE SCALE GENOMIC DNA]</scope>
    <source>
        <strain evidence="1 2">DSM 3217</strain>
    </source>
</reference>
<accession>A0A1G6A4U0</accession>
<proteinExistence type="predicted"/>